<evidence type="ECO:0000256" key="1">
    <source>
        <dbReference type="SAM" id="MobiDB-lite"/>
    </source>
</evidence>
<dbReference type="EMBL" id="CAWUHB010000010">
    <property type="protein sequence ID" value="CAK7215843.1"/>
    <property type="molecule type" value="Genomic_DNA"/>
</dbReference>
<evidence type="ECO:0000313" key="3">
    <source>
        <dbReference type="Proteomes" id="UP001642405"/>
    </source>
</evidence>
<accession>A0ABP0B8K7</accession>
<keyword evidence="3" id="KW-1185">Reference proteome</keyword>
<feature type="compositionally biased region" description="Basic and acidic residues" evidence="1">
    <location>
        <begin position="226"/>
        <end position="272"/>
    </location>
</feature>
<feature type="region of interest" description="Disordered" evidence="1">
    <location>
        <begin position="323"/>
        <end position="386"/>
    </location>
</feature>
<name>A0ABP0B8K7_9PEZI</name>
<sequence>MGVSMSTLVGWVAVLGLFGYIGHREWSIKQRNQLARTEPQRLRQSRTATSQQKEVKKPKQPKENKAKSQDAKNKASTPASFAAAAPAQTYNYSSDDGDAARNREFARQLSNVKQGTKFTGKSKEETRQKSVKQSRAEEVPFTAAPAAAASADTGRVSAPSSTAGIDADDDSSSAATSPVLAATQQAGNVDDMLEKRAPGPSVIRLTGTEEKPNYKTVKPKAAPEPVETKKQRQNRKKAELAKAERDAAEKDRKVKLEAQRRTARQAEGRAAKDGSAFMAAQANTSNAWTDNKDKAASSASSGTNGFVPVQPLDTFDANAVHTDASKASVPSYDKGEDWMSSLPSEEEQMELLRGEDSWNTVKTKKTKAKKSKEAAPVEEENPPTPVATKAPVAAVAPVAAPAPVAAAPQKQRPAQLGSKSSFAALAVDGGEEQEEEWDV</sequence>
<proteinExistence type="predicted"/>
<comment type="caution">
    <text evidence="2">The sequence shown here is derived from an EMBL/GenBank/DDBJ whole genome shotgun (WGS) entry which is preliminary data.</text>
</comment>
<protein>
    <submittedName>
        <fullName evidence="2">Uncharacterized protein</fullName>
    </submittedName>
</protein>
<feature type="compositionally biased region" description="Basic and acidic residues" evidence="1">
    <location>
        <begin position="53"/>
        <end position="73"/>
    </location>
</feature>
<feature type="compositionally biased region" description="Basic and acidic residues" evidence="1">
    <location>
        <begin position="121"/>
        <end position="138"/>
    </location>
</feature>
<reference evidence="2 3" key="1">
    <citation type="submission" date="2024-01" db="EMBL/GenBank/DDBJ databases">
        <authorList>
            <person name="Allen C."/>
            <person name="Tagirdzhanova G."/>
        </authorList>
    </citation>
    <scope>NUCLEOTIDE SEQUENCE [LARGE SCALE GENOMIC DNA]</scope>
</reference>
<feature type="region of interest" description="Disordered" evidence="1">
    <location>
        <begin position="32"/>
        <end position="307"/>
    </location>
</feature>
<dbReference type="Proteomes" id="UP001642405">
    <property type="component" value="Unassembled WGS sequence"/>
</dbReference>
<organism evidence="2 3">
    <name type="scientific">Sporothrix curviconia</name>
    <dbReference type="NCBI Taxonomy" id="1260050"/>
    <lineage>
        <taxon>Eukaryota</taxon>
        <taxon>Fungi</taxon>
        <taxon>Dikarya</taxon>
        <taxon>Ascomycota</taxon>
        <taxon>Pezizomycotina</taxon>
        <taxon>Sordariomycetes</taxon>
        <taxon>Sordariomycetidae</taxon>
        <taxon>Ophiostomatales</taxon>
        <taxon>Ophiostomataceae</taxon>
        <taxon>Sporothrix</taxon>
    </lineage>
</organism>
<evidence type="ECO:0000313" key="2">
    <source>
        <dbReference type="EMBL" id="CAK7215843.1"/>
    </source>
</evidence>
<gene>
    <name evidence="2" type="ORF">SCUCBS95973_002618</name>
</gene>
<feature type="compositionally biased region" description="Polar residues" evidence="1">
    <location>
        <begin position="108"/>
        <end position="119"/>
    </location>
</feature>
<feature type="compositionally biased region" description="Low complexity" evidence="1">
    <location>
        <begin position="75"/>
        <end position="87"/>
    </location>
</feature>